<organism evidence="1">
    <name type="scientific">marine metagenome</name>
    <dbReference type="NCBI Taxonomy" id="408172"/>
    <lineage>
        <taxon>unclassified sequences</taxon>
        <taxon>metagenomes</taxon>
        <taxon>ecological metagenomes</taxon>
    </lineage>
</organism>
<name>A0A381ZI87_9ZZZZ</name>
<dbReference type="EMBL" id="UINC01021341">
    <property type="protein sequence ID" value="SVA88701.1"/>
    <property type="molecule type" value="Genomic_DNA"/>
</dbReference>
<feature type="non-terminal residue" evidence="1">
    <location>
        <position position="163"/>
    </location>
</feature>
<proteinExistence type="predicted"/>
<reference evidence="1" key="1">
    <citation type="submission" date="2018-05" db="EMBL/GenBank/DDBJ databases">
        <authorList>
            <person name="Lanie J.A."/>
            <person name="Ng W.-L."/>
            <person name="Kazmierczak K.M."/>
            <person name="Andrzejewski T.M."/>
            <person name="Davidsen T.M."/>
            <person name="Wayne K.J."/>
            <person name="Tettelin H."/>
            <person name="Glass J.I."/>
            <person name="Rusch D."/>
            <person name="Podicherti R."/>
            <person name="Tsui H.-C.T."/>
            <person name="Winkler M.E."/>
        </authorList>
    </citation>
    <scope>NUCLEOTIDE SEQUENCE</scope>
</reference>
<accession>A0A381ZI87</accession>
<dbReference type="AlphaFoldDB" id="A0A381ZI87"/>
<sequence length="163" mass="17998">MRHMIIFILTLSTALVAQEEADTTFTEEDDFMMEETEEDTSEFSDETVLATGEGLDTGYKGLAWGASMDQLQAPVKSDTAGGVVDSASTIKTVHGTLGEDTVSFSYHFSDLGFWKVVIEYADLELSDGIDVYIAHFHRIEKALSSKYGSPMRTSQNEMGTDRE</sequence>
<gene>
    <name evidence="1" type="ORF">METZ01_LOCUS141555</name>
</gene>
<evidence type="ECO:0000313" key="1">
    <source>
        <dbReference type="EMBL" id="SVA88701.1"/>
    </source>
</evidence>
<protein>
    <submittedName>
        <fullName evidence="1">Uncharacterized protein</fullName>
    </submittedName>
</protein>